<dbReference type="Proteomes" id="UP000019141">
    <property type="component" value="Unassembled WGS sequence"/>
</dbReference>
<evidence type="ECO:0000256" key="1">
    <source>
        <dbReference type="SAM" id="MobiDB-lite"/>
    </source>
</evidence>
<evidence type="ECO:0000313" key="2">
    <source>
        <dbReference type="EMBL" id="ETW96656.1"/>
    </source>
</evidence>
<dbReference type="AlphaFoldDB" id="W4LH38"/>
<dbReference type="EMBL" id="AZHW01000761">
    <property type="protein sequence ID" value="ETW96656.1"/>
    <property type="molecule type" value="Genomic_DNA"/>
</dbReference>
<accession>W4LH38</accession>
<proteinExistence type="predicted"/>
<sequence length="41" mass="4523">MKWIDISRGAVTSCHHQATREGADGLPTLDQAIPERHVEVP</sequence>
<protein>
    <submittedName>
        <fullName evidence="2">Uncharacterized protein</fullName>
    </submittedName>
</protein>
<reference evidence="2 3" key="1">
    <citation type="journal article" date="2014" name="Nature">
        <title>An environmental bacterial taxon with a large and distinct metabolic repertoire.</title>
        <authorList>
            <person name="Wilson M.C."/>
            <person name="Mori T."/>
            <person name="Ruckert C."/>
            <person name="Uria A.R."/>
            <person name="Helf M.J."/>
            <person name="Takada K."/>
            <person name="Gernert C."/>
            <person name="Steffens U.A."/>
            <person name="Heycke N."/>
            <person name="Schmitt S."/>
            <person name="Rinke C."/>
            <person name="Helfrich E.J."/>
            <person name="Brachmann A.O."/>
            <person name="Gurgui C."/>
            <person name="Wakimoto T."/>
            <person name="Kracht M."/>
            <person name="Crusemann M."/>
            <person name="Hentschel U."/>
            <person name="Abe I."/>
            <person name="Matsunaga S."/>
            <person name="Kalinowski J."/>
            <person name="Takeyama H."/>
            <person name="Piel J."/>
        </authorList>
    </citation>
    <scope>NUCLEOTIDE SEQUENCE [LARGE SCALE GENOMIC DNA]</scope>
    <source>
        <strain evidence="3">TSY1</strain>
    </source>
</reference>
<dbReference type="HOGENOM" id="CLU_3267289_0_0_7"/>
<evidence type="ECO:0000313" key="3">
    <source>
        <dbReference type="Proteomes" id="UP000019141"/>
    </source>
</evidence>
<comment type="caution">
    <text evidence="2">The sequence shown here is derived from an EMBL/GenBank/DDBJ whole genome shotgun (WGS) entry which is preliminary data.</text>
</comment>
<name>W4LH38_ENTF1</name>
<keyword evidence="3" id="KW-1185">Reference proteome</keyword>
<feature type="region of interest" description="Disordered" evidence="1">
    <location>
        <begin position="15"/>
        <end position="41"/>
    </location>
</feature>
<gene>
    <name evidence="2" type="ORF">ETSY1_25795</name>
</gene>
<organism evidence="2 3">
    <name type="scientific">Entotheonella factor</name>
    <dbReference type="NCBI Taxonomy" id="1429438"/>
    <lineage>
        <taxon>Bacteria</taxon>
        <taxon>Pseudomonadati</taxon>
        <taxon>Nitrospinota/Tectimicrobiota group</taxon>
        <taxon>Candidatus Tectimicrobiota</taxon>
        <taxon>Candidatus Entotheonellia</taxon>
        <taxon>Candidatus Entotheonellales</taxon>
        <taxon>Candidatus Entotheonellaceae</taxon>
        <taxon>Candidatus Entotheonella</taxon>
    </lineage>
</organism>